<sequence>MHRPPTTATIADDVTYIADDVSSDSGQSESSTGTVRPRTPDNYMHPDGDVTYLQAPVSGADDDRSDSGRSRISAATVLGPGIQPLGVTRPGRPEYPPGASGYPRRVYRERSMEAPSVASFSTASTSQSGGDDERSESSYTLTSSRGYYGADDERSESEATLCEPDITLHEPFYPKVQAEVAEFEEKLKTAHYDVVAMGKMLVDMNRDLFKIKNDLIKTGGLDSSMPAWFNNIRFCFYQLQGHFARLEGFFPACRATSQQYAPGTISTPARAGLVMDKHYRVLSSY</sequence>
<feature type="region of interest" description="Disordered" evidence="1">
    <location>
        <begin position="1"/>
        <end position="158"/>
    </location>
</feature>
<comment type="caution">
    <text evidence="2">The sequence shown here is derived from an EMBL/GenBank/DDBJ whole genome shotgun (WGS) entry which is preliminary data.</text>
</comment>
<evidence type="ECO:0000313" key="2">
    <source>
        <dbReference type="EMBL" id="KAL2277426.1"/>
    </source>
</evidence>
<evidence type="ECO:0000256" key="1">
    <source>
        <dbReference type="SAM" id="MobiDB-lite"/>
    </source>
</evidence>
<organism evidence="2 3">
    <name type="scientific">Diaporthe vaccinii</name>
    <dbReference type="NCBI Taxonomy" id="105482"/>
    <lineage>
        <taxon>Eukaryota</taxon>
        <taxon>Fungi</taxon>
        <taxon>Dikarya</taxon>
        <taxon>Ascomycota</taxon>
        <taxon>Pezizomycotina</taxon>
        <taxon>Sordariomycetes</taxon>
        <taxon>Sordariomycetidae</taxon>
        <taxon>Diaporthales</taxon>
        <taxon>Diaporthaceae</taxon>
        <taxon>Diaporthe</taxon>
        <taxon>Diaporthe eres species complex</taxon>
    </lineage>
</organism>
<accession>A0ABR4E4S7</accession>
<protein>
    <submittedName>
        <fullName evidence="2">Uncharacterized protein</fullName>
    </submittedName>
</protein>
<feature type="compositionally biased region" description="Low complexity" evidence="1">
    <location>
        <begin position="19"/>
        <end position="31"/>
    </location>
</feature>
<feature type="compositionally biased region" description="Polar residues" evidence="1">
    <location>
        <begin position="118"/>
        <end position="129"/>
    </location>
</feature>
<name>A0ABR4E4S7_9PEZI</name>
<keyword evidence="3" id="KW-1185">Reference proteome</keyword>
<evidence type="ECO:0000313" key="3">
    <source>
        <dbReference type="Proteomes" id="UP001600888"/>
    </source>
</evidence>
<dbReference type="Proteomes" id="UP001600888">
    <property type="component" value="Unassembled WGS sequence"/>
</dbReference>
<gene>
    <name evidence="2" type="ORF">FJTKL_00013</name>
</gene>
<reference evidence="2 3" key="1">
    <citation type="submission" date="2024-03" db="EMBL/GenBank/DDBJ databases">
        <title>A high-quality draft genome sequence of Diaporthe vaccinii, a causative agent of upright dieback and viscid rot disease in cranberry plants.</title>
        <authorList>
            <person name="Sarrasin M."/>
            <person name="Lang B.F."/>
            <person name="Burger G."/>
        </authorList>
    </citation>
    <scope>NUCLEOTIDE SEQUENCE [LARGE SCALE GENOMIC DNA]</scope>
    <source>
        <strain evidence="2 3">IS7</strain>
    </source>
</reference>
<proteinExistence type="predicted"/>
<dbReference type="EMBL" id="JBAWTH010000100">
    <property type="protein sequence ID" value="KAL2277426.1"/>
    <property type="molecule type" value="Genomic_DNA"/>
</dbReference>